<dbReference type="GO" id="GO:0048471">
    <property type="term" value="C:perinuclear region of cytoplasm"/>
    <property type="evidence" value="ECO:0007669"/>
    <property type="project" value="TreeGrafter"/>
</dbReference>
<comment type="caution">
    <text evidence="4">The sequence shown here is derived from an EMBL/GenBank/DDBJ whole genome shotgun (WGS) entry which is preliminary data.</text>
</comment>
<dbReference type="PANTHER" id="PTHR24113">
    <property type="entry name" value="RAN GTPASE-ACTIVATING PROTEIN 1"/>
    <property type="match status" value="1"/>
</dbReference>
<evidence type="ECO:0000313" key="5">
    <source>
        <dbReference type="Proteomes" id="UP000053268"/>
    </source>
</evidence>
<sequence>DMGTLEEIAMPQNGIYHKGVSALSEAFKHNPNLSCLNLNDNTISSKGAKAIANVLPGLKKLKSINFGDCLLKSKGAKALAKAFKDNSMLLENSGLGNDT</sequence>
<dbReference type="EMBL" id="LADI01014051">
    <property type="protein sequence ID" value="KPJ20783.1"/>
    <property type="molecule type" value="Genomic_DNA"/>
</dbReference>
<proteinExistence type="predicted"/>
<keyword evidence="3" id="KW-0677">Repeat</keyword>
<feature type="non-terminal residue" evidence="4">
    <location>
        <position position="1"/>
    </location>
</feature>
<dbReference type="GO" id="GO:0031267">
    <property type="term" value="F:small GTPase binding"/>
    <property type="evidence" value="ECO:0007669"/>
    <property type="project" value="TreeGrafter"/>
</dbReference>
<keyword evidence="1" id="KW-0343">GTPase activation</keyword>
<dbReference type="GO" id="GO:0005096">
    <property type="term" value="F:GTPase activator activity"/>
    <property type="evidence" value="ECO:0007669"/>
    <property type="project" value="UniProtKB-KW"/>
</dbReference>
<keyword evidence="5" id="KW-1185">Reference proteome</keyword>
<dbReference type="Pfam" id="PF13516">
    <property type="entry name" value="LRR_6"/>
    <property type="match status" value="2"/>
</dbReference>
<dbReference type="InterPro" id="IPR032675">
    <property type="entry name" value="LRR_dom_sf"/>
</dbReference>
<organism evidence="4 5">
    <name type="scientific">Papilio xuthus</name>
    <name type="common">Asian swallowtail butterfly</name>
    <dbReference type="NCBI Taxonomy" id="66420"/>
    <lineage>
        <taxon>Eukaryota</taxon>
        <taxon>Metazoa</taxon>
        <taxon>Ecdysozoa</taxon>
        <taxon>Arthropoda</taxon>
        <taxon>Hexapoda</taxon>
        <taxon>Insecta</taxon>
        <taxon>Pterygota</taxon>
        <taxon>Neoptera</taxon>
        <taxon>Endopterygota</taxon>
        <taxon>Lepidoptera</taxon>
        <taxon>Glossata</taxon>
        <taxon>Ditrysia</taxon>
        <taxon>Papilionoidea</taxon>
        <taxon>Papilionidae</taxon>
        <taxon>Papilioninae</taxon>
        <taxon>Papilio</taxon>
    </lineage>
</organism>
<evidence type="ECO:0000313" key="4">
    <source>
        <dbReference type="EMBL" id="KPJ20783.1"/>
    </source>
</evidence>
<reference evidence="4 5" key="1">
    <citation type="journal article" date="2015" name="Nat. Commun.">
        <title>Outbred genome sequencing and CRISPR/Cas9 gene editing in butterflies.</title>
        <authorList>
            <person name="Li X."/>
            <person name="Fan D."/>
            <person name="Zhang W."/>
            <person name="Liu G."/>
            <person name="Zhang L."/>
            <person name="Zhao L."/>
            <person name="Fang X."/>
            <person name="Chen L."/>
            <person name="Dong Y."/>
            <person name="Chen Y."/>
            <person name="Ding Y."/>
            <person name="Zhao R."/>
            <person name="Feng M."/>
            <person name="Zhu Y."/>
            <person name="Feng Y."/>
            <person name="Jiang X."/>
            <person name="Zhu D."/>
            <person name="Xiang H."/>
            <person name="Feng X."/>
            <person name="Li S."/>
            <person name="Wang J."/>
            <person name="Zhang G."/>
            <person name="Kronforst M.R."/>
            <person name="Wang W."/>
        </authorList>
    </citation>
    <scope>NUCLEOTIDE SEQUENCE [LARGE SCALE GENOMIC DNA]</scope>
    <source>
        <strain evidence="4">Ya'a_city_454_Px</strain>
        <tissue evidence="4">Whole body</tissue>
    </source>
</reference>
<keyword evidence="2" id="KW-0433">Leucine-rich repeat</keyword>
<dbReference type="Proteomes" id="UP000053268">
    <property type="component" value="Unassembled WGS sequence"/>
</dbReference>
<name>A0A0N1IBW4_PAPXU</name>
<dbReference type="AlphaFoldDB" id="A0A0N1IBW4"/>
<evidence type="ECO:0000256" key="1">
    <source>
        <dbReference type="ARBA" id="ARBA00022468"/>
    </source>
</evidence>
<accession>A0A0N1IBW4</accession>
<dbReference type="SMART" id="SM00368">
    <property type="entry name" value="LRR_RI"/>
    <property type="match status" value="3"/>
</dbReference>
<dbReference type="Gene3D" id="3.80.10.10">
    <property type="entry name" value="Ribonuclease Inhibitor"/>
    <property type="match status" value="1"/>
</dbReference>
<dbReference type="GO" id="GO:0005634">
    <property type="term" value="C:nucleus"/>
    <property type="evidence" value="ECO:0007669"/>
    <property type="project" value="TreeGrafter"/>
</dbReference>
<dbReference type="InterPro" id="IPR027038">
    <property type="entry name" value="RanGap"/>
</dbReference>
<dbReference type="GO" id="GO:0005829">
    <property type="term" value="C:cytosol"/>
    <property type="evidence" value="ECO:0007669"/>
    <property type="project" value="TreeGrafter"/>
</dbReference>
<gene>
    <name evidence="4" type="ORF">RR46_00047</name>
</gene>
<evidence type="ECO:0000256" key="2">
    <source>
        <dbReference type="ARBA" id="ARBA00022614"/>
    </source>
</evidence>
<dbReference type="STRING" id="66420.A0A0N1IBW4"/>
<protein>
    <submittedName>
        <fullName evidence="4">Ran GTPase-activating protein 1</fullName>
    </submittedName>
</protein>
<dbReference type="GO" id="GO:0006913">
    <property type="term" value="P:nucleocytoplasmic transport"/>
    <property type="evidence" value="ECO:0007669"/>
    <property type="project" value="TreeGrafter"/>
</dbReference>
<dbReference type="PANTHER" id="PTHR24113:SF12">
    <property type="entry name" value="RAN GTPASE-ACTIVATING PROTEIN 1"/>
    <property type="match status" value="1"/>
</dbReference>
<dbReference type="InterPro" id="IPR001611">
    <property type="entry name" value="Leu-rich_rpt"/>
</dbReference>
<dbReference type="SUPFAM" id="SSF52047">
    <property type="entry name" value="RNI-like"/>
    <property type="match status" value="1"/>
</dbReference>
<evidence type="ECO:0000256" key="3">
    <source>
        <dbReference type="ARBA" id="ARBA00022737"/>
    </source>
</evidence>